<protein>
    <submittedName>
        <fullName evidence="2">Uncharacterized protein</fullName>
    </submittedName>
</protein>
<evidence type="ECO:0000256" key="1">
    <source>
        <dbReference type="SAM" id="MobiDB-lite"/>
    </source>
</evidence>
<evidence type="ECO:0000313" key="2">
    <source>
        <dbReference type="EMBL" id="RMJ06312.1"/>
    </source>
</evidence>
<sequence>MFLLKRKGNHRLQLTRTVSEPGRYQVDLYLFTPHEDSLTAWTLSEQQFLFTSIEHRFSLLGLPEQDRIGKSNQAFALLSPHYEITFGSWLFQYRASMERLRQQIDNSGLSVDLINRALRLSRNFAQRLRNSSPAKSSQQRYYRLADIYYSWHTEQFLLECLAMEGFDELGEEVRNSIIEFLEREYQHRQEHEYQSSFKGNATRVWNRMGLYHRLLEYPVLLRPKVIELGEGTRKLVKAVSTTLIMALFTYILFNTRTISEQLSLSLLFGIALIYAARDLLRDDMITAITRWLRKGKPRWKIRLLTPYTNKPFAGKRVWLDYRKRSDLPKQVKESSGKWVTNEAQQIVCYRSVTYFDHSALEKSHLQERLSLDCEALCEMIQPTNNKLYTWSEKGDFTSEIKAHPIEKQHDYDLLLVYSQTGQEHPAAQRWSLRLSSSGIVECEKKKANWPKPEGQEKGKKKKDTEKNKETCQNGN</sequence>
<feature type="compositionally biased region" description="Basic and acidic residues" evidence="1">
    <location>
        <begin position="453"/>
        <end position="469"/>
    </location>
</feature>
<dbReference type="EMBL" id="QMDL01000001">
    <property type="protein sequence ID" value="RMJ06312.1"/>
    <property type="molecule type" value="Genomic_DNA"/>
</dbReference>
<keyword evidence="3" id="KW-1185">Reference proteome</keyword>
<gene>
    <name evidence="2" type="ORF">DOQ08_00999</name>
</gene>
<dbReference type="RefSeq" id="WP_206074772.1">
    <property type="nucleotide sequence ID" value="NZ_QMDL01000001.1"/>
</dbReference>
<comment type="caution">
    <text evidence="2">The sequence shown here is derived from an EMBL/GenBank/DDBJ whole genome shotgun (WGS) entry which is preliminary data.</text>
</comment>
<proteinExistence type="predicted"/>
<feature type="region of interest" description="Disordered" evidence="1">
    <location>
        <begin position="445"/>
        <end position="475"/>
    </location>
</feature>
<reference evidence="2 3" key="1">
    <citation type="submission" date="2018-08" db="EMBL/GenBank/DDBJ databases">
        <title>Whole Genome Sequence of the Moderate Halophilic Marine Bacterium Marinobacter litoralis Sw-45.</title>
        <authorList>
            <person name="Musa H."/>
        </authorList>
    </citation>
    <scope>NUCLEOTIDE SEQUENCE [LARGE SCALE GENOMIC DNA]</scope>
    <source>
        <strain evidence="2 3">Sw-45</strain>
    </source>
</reference>
<organism evidence="2 3">
    <name type="scientific">Marinobacter litoralis</name>
    <dbReference type="NCBI Taxonomy" id="187981"/>
    <lineage>
        <taxon>Bacteria</taxon>
        <taxon>Pseudomonadati</taxon>
        <taxon>Pseudomonadota</taxon>
        <taxon>Gammaproteobacteria</taxon>
        <taxon>Pseudomonadales</taxon>
        <taxon>Marinobacteraceae</taxon>
        <taxon>Marinobacter</taxon>
    </lineage>
</organism>
<dbReference type="AlphaFoldDB" id="A0A3M2RMB7"/>
<dbReference type="Proteomes" id="UP000265903">
    <property type="component" value="Unassembled WGS sequence"/>
</dbReference>
<evidence type="ECO:0000313" key="3">
    <source>
        <dbReference type="Proteomes" id="UP000265903"/>
    </source>
</evidence>
<accession>A0A3M2RMB7</accession>
<name>A0A3M2RMB7_9GAMM</name>